<evidence type="ECO:0000313" key="3">
    <source>
        <dbReference type="Proteomes" id="UP000292118"/>
    </source>
</evidence>
<reference evidence="2 3" key="1">
    <citation type="submission" date="2019-01" db="EMBL/GenBank/DDBJ databases">
        <title>Genome sequencing of strain FW10M-9.</title>
        <authorList>
            <person name="Heo J."/>
            <person name="Kim S.-J."/>
            <person name="Kim J.-S."/>
            <person name="Hong S.-B."/>
            <person name="Kwon S.-W."/>
        </authorList>
    </citation>
    <scope>NUCLEOTIDE SEQUENCE [LARGE SCALE GENOMIC DNA]</scope>
    <source>
        <strain evidence="2 3">FW10M-9</strain>
    </source>
</reference>
<gene>
    <name evidence="2" type="ORF">ET471_02780</name>
</gene>
<dbReference type="OrthoDB" id="369088at2"/>
<dbReference type="EMBL" id="CP035493">
    <property type="protein sequence ID" value="QAY69101.1"/>
    <property type="molecule type" value="Genomic_DNA"/>
</dbReference>
<evidence type="ECO:0000313" key="2">
    <source>
        <dbReference type="EMBL" id="QAY69101.1"/>
    </source>
</evidence>
<dbReference type="NCBIfam" id="NF047446">
    <property type="entry name" value="barrel_OmpL47"/>
    <property type="match status" value="1"/>
</dbReference>
<feature type="compositionally biased region" description="Basic and acidic residues" evidence="1">
    <location>
        <begin position="673"/>
        <end position="695"/>
    </location>
</feature>
<sequence length="841" mass="88656">MAARSVTIKIQNDFDVALLTDHDSIQHGTWGTALPPRIEPGTTGQGVAESDGVMTGTEGTVWYRLDIPGSTGLVRFHWDNPYVGSNNYDQGGPAVVSVVRVGDGAGNDSTAHWVVADASTTGDGIPDAWKTAGATIDPGGGVGPQFVDLPAMGATVGKPDLFVHLDWMEDGTHSHRPSDAAIKLVVDAFAAAPYIARNGAVGINLHVDAGPSSIMSFGTGATWGGLSRAAAVGEVTQLGTGTVDADNGLVDYDWTEFDKLKNRTGGVVKSGRAPIFRYAVAAHQLASAGNSGVGRQPGSDFIVSLGTFAGVTDMQTAGTFMHELGHNLGLDHGGTDGVNNKPNYPSVMNYVWQFSGISRGGVFVLDYSRVALALLKEAALNETVGLGPGAIGYATAKWVPGVGGASGAFVNVANAAGPIDWDADGVADKPTVPFDVNGDGTQADLQPCNDWLNVRLRGGAIGAGGYTPPPMVTSVPRELTPADQARILPPDGTAPVTTASVWPMPNAAGWNRTAVTVTLTATDDISGVARTVYDVDGVGPTTYISPVPIGAEGVHPLGFSSIDHSQNAETRHETTVSLDLTAPEVVISYDPHADDVVVEGRDGLSGVVTSPVVPVSRSDVEWTPFGSDVAELRVYEVRDHADNVTTLYLKIRCSPFAYEASVLALRYDDDRRRGHAREEQPLAEVAEPRLEDRNSSRAPRNTMVFERLVGRSAAVPLLGVRQLVAIGEGDARRTVKARWDALDDYTILVRESGTGSCGPCRQGRERDEREQEERERERRRSGCCCDDEGDGDEGADEDGSDHGGSDSADAPCGPTVVSETDLRGLLVLHVMSEDGRLHVLE</sequence>
<keyword evidence="3" id="KW-1185">Reference proteome</keyword>
<dbReference type="InterPro" id="IPR024079">
    <property type="entry name" value="MetalloPept_cat_dom_sf"/>
</dbReference>
<proteinExistence type="predicted"/>
<feature type="region of interest" description="Disordered" evidence="1">
    <location>
        <begin position="30"/>
        <end position="53"/>
    </location>
</feature>
<evidence type="ECO:0000256" key="1">
    <source>
        <dbReference type="SAM" id="MobiDB-lite"/>
    </source>
</evidence>
<dbReference type="Gene3D" id="3.30.1920.20">
    <property type="match status" value="1"/>
</dbReference>
<feature type="compositionally biased region" description="Acidic residues" evidence="1">
    <location>
        <begin position="785"/>
        <end position="799"/>
    </location>
</feature>
<protein>
    <recommendedName>
        <fullName evidence="4">Peptidase M11 gametolysin domain-containing protein</fullName>
    </recommendedName>
</protein>
<dbReference type="Pfam" id="PF10462">
    <property type="entry name" value="Peptidase_M66"/>
    <property type="match status" value="1"/>
</dbReference>
<dbReference type="RefSeq" id="WP_129186501.1">
    <property type="nucleotide sequence ID" value="NZ_CP035493.1"/>
</dbReference>
<dbReference type="SUPFAM" id="SSF55486">
    <property type="entry name" value="Metalloproteases ('zincins'), catalytic domain"/>
    <property type="match status" value="1"/>
</dbReference>
<organism evidence="2 3">
    <name type="scientific">Xylanimonas protaetiae</name>
    <dbReference type="NCBI Taxonomy" id="2509457"/>
    <lineage>
        <taxon>Bacteria</taxon>
        <taxon>Bacillati</taxon>
        <taxon>Actinomycetota</taxon>
        <taxon>Actinomycetes</taxon>
        <taxon>Micrococcales</taxon>
        <taxon>Promicromonosporaceae</taxon>
        <taxon>Xylanimonas</taxon>
    </lineage>
</organism>
<dbReference type="Proteomes" id="UP000292118">
    <property type="component" value="Chromosome"/>
</dbReference>
<feature type="compositionally biased region" description="Basic and acidic residues" evidence="1">
    <location>
        <begin position="762"/>
        <end position="780"/>
    </location>
</feature>
<dbReference type="KEGG" id="xya:ET471_02780"/>
<name>A0A4V0YFW2_9MICO</name>
<dbReference type="Gene3D" id="3.40.390.10">
    <property type="entry name" value="Collagenase (Catalytic Domain)"/>
    <property type="match status" value="1"/>
</dbReference>
<feature type="region of interest" description="Disordered" evidence="1">
    <location>
        <begin position="755"/>
        <end position="816"/>
    </location>
</feature>
<dbReference type="InterPro" id="IPR058094">
    <property type="entry name" value="Ig-like_OmpL47-like"/>
</dbReference>
<feature type="region of interest" description="Disordered" evidence="1">
    <location>
        <begin position="673"/>
        <end position="698"/>
    </location>
</feature>
<dbReference type="GO" id="GO:0008237">
    <property type="term" value="F:metallopeptidase activity"/>
    <property type="evidence" value="ECO:0007669"/>
    <property type="project" value="InterPro"/>
</dbReference>
<dbReference type="AlphaFoldDB" id="A0A4V0YFW2"/>
<dbReference type="Gene3D" id="2.60.270.50">
    <property type="match status" value="1"/>
</dbReference>
<evidence type="ECO:0008006" key="4">
    <source>
        <dbReference type="Google" id="ProtNLM"/>
    </source>
</evidence>
<accession>A0A4V0YFW2</accession>